<dbReference type="EMBL" id="MK500327">
    <property type="protein sequence ID" value="QBK85543.1"/>
    <property type="molecule type" value="Genomic_DNA"/>
</dbReference>
<accession>A0A481YQM4</accession>
<gene>
    <name evidence="1" type="ORF">LCMAC101_01300</name>
</gene>
<evidence type="ECO:0000313" key="1">
    <source>
        <dbReference type="EMBL" id="QBK85543.1"/>
    </source>
</evidence>
<proteinExistence type="predicted"/>
<protein>
    <submittedName>
        <fullName evidence="1">Uncharacterized protein</fullName>
    </submittedName>
</protein>
<name>A0A481YQM4_9VIRU</name>
<reference evidence="1" key="1">
    <citation type="journal article" date="2019" name="MBio">
        <title>Virus Genomes from Deep Sea Sediments Expand the Ocean Megavirome and Support Independent Origins of Viral Gigantism.</title>
        <authorList>
            <person name="Backstrom D."/>
            <person name="Yutin N."/>
            <person name="Jorgensen S.L."/>
            <person name="Dharamshi J."/>
            <person name="Homa F."/>
            <person name="Zaremba-Niedwiedzka K."/>
            <person name="Spang A."/>
            <person name="Wolf Y.I."/>
            <person name="Koonin E.V."/>
            <person name="Ettema T.J."/>
        </authorList>
    </citation>
    <scope>NUCLEOTIDE SEQUENCE</scope>
</reference>
<organism evidence="1">
    <name type="scientific">Marseillevirus LCMAC101</name>
    <dbReference type="NCBI Taxonomy" id="2506602"/>
    <lineage>
        <taxon>Viruses</taxon>
        <taxon>Varidnaviria</taxon>
        <taxon>Bamfordvirae</taxon>
        <taxon>Nucleocytoviricota</taxon>
        <taxon>Megaviricetes</taxon>
        <taxon>Pimascovirales</taxon>
        <taxon>Pimascovirales incertae sedis</taxon>
        <taxon>Marseilleviridae</taxon>
    </lineage>
</organism>
<sequence>MDILNKYLEKLQFKRVEDKGGYAIYGAGIAGMFGAGKQRYILLFVPSHLAIPQRARASELPWKNLQTRNLQYSYNLKKQSWNPPKELPNPQFQVVERGNKYSSYVGPPDIPFEVLLLHDLKKKTKYQYHNHLSLYGVLESFSSVFNYIGEPRTTPIYHTPALPPLVNNLPQSFTPYSNGQGSGGEVVNDQFDLL</sequence>